<name>A0A949JI65_9ACTN</name>
<sequence length="137" mass="14783">MTPAHRRDRRHPRTYGYHCELAACAAELGHSWLLARTIRPTPRLAVRWLRDQAAHVSRSLGRPDGAFTPALAAVARESRTALPHGVELHVDQGLLTTLTAGASIALCATAGDSLSHPLGGRREVRVGYVLSVLPVSI</sequence>
<organism evidence="1 2">
    <name type="scientific">Streptomyces tardus</name>
    <dbReference type="NCBI Taxonomy" id="2780544"/>
    <lineage>
        <taxon>Bacteria</taxon>
        <taxon>Bacillati</taxon>
        <taxon>Actinomycetota</taxon>
        <taxon>Actinomycetes</taxon>
        <taxon>Kitasatosporales</taxon>
        <taxon>Streptomycetaceae</taxon>
        <taxon>Streptomyces</taxon>
    </lineage>
</organism>
<proteinExistence type="predicted"/>
<evidence type="ECO:0000313" key="2">
    <source>
        <dbReference type="Proteomes" id="UP000694501"/>
    </source>
</evidence>
<evidence type="ECO:0000313" key="1">
    <source>
        <dbReference type="EMBL" id="MBU7599323.1"/>
    </source>
</evidence>
<gene>
    <name evidence="1" type="ORF">JGS22_017300</name>
</gene>
<protein>
    <submittedName>
        <fullName evidence="1">Uncharacterized protein</fullName>
    </submittedName>
</protein>
<accession>A0A949JI65</accession>
<keyword evidence="2" id="KW-1185">Reference proteome</keyword>
<reference evidence="1" key="1">
    <citation type="submission" date="2021-06" db="EMBL/GenBank/DDBJ databases">
        <title>Sequencing of actinobacteria type strains.</title>
        <authorList>
            <person name="Nguyen G.-S."/>
            <person name="Wentzel A."/>
        </authorList>
    </citation>
    <scope>NUCLEOTIDE SEQUENCE</scope>
    <source>
        <strain evidence="1">P38-E01</strain>
    </source>
</reference>
<dbReference type="AlphaFoldDB" id="A0A949JI65"/>
<comment type="caution">
    <text evidence="1">The sequence shown here is derived from an EMBL/GenBank/DDBJ whole genome shotgun (WGS) entry which is preliminary data.</text>
</comment>
<dbReference type="Proteomes" id="UP000694501">
    <property type="component" value="Unassembled WGS sequence"/>
</dbReference>
<dbReference type="EMBL" id="JAELVF020000001">
    <property type="protein sequence ID" value="MBU7599323.1"/>
    <property type="molecule type" value="Genomic_DNA"/>
</dbReference>
<dbReference type="RefSeq" id="WP_211038303.1">
    <property type="nucleotide sequence ID" value="NZ_JAELVF020000001.1"/>
</dbReference>